<accession>A0A9X3NDI7</accession>
<dbReference type="EMBL" id="JAPDDP010000077">
    <property type="protein sequence ID" value="MDA0184478.1"/>
    <property type="molecule type" value="Genomic_DNA"/>
</dbReference>
<sequence>MRIVLVILVALLVAAPVASAKEDVRAHLESTLPKAAKAGTTITVKWRLYTADGKPFGAGELFVRLRGQGAVTRADGTGRDGRYSARVKVPRGGIRGIRFGLMGYRTYPDGRSEVAPVYFPLDNDPYESR</sequence>
<gene>
    <name evidence="2" type="ORF">OJ997_29510</name>
</gene>
<dbReference type="AlphaFoldDB" id="A0A9X3NDI7"/>
<proteinExistence type="predicted"/>
<feature type="signal peptide" evidence="1">
    <location>
        <begin position="1"/>
        <end position="20"/>
    </location>
</feature>
<keyword evidence="3" id="KW-1185">Reference proteome</keyword>
<reference evidence="2" key="1">
    <citation type="submission" date="2022-10" db="EMBL/GenBank/DDBJ databases">
        <title>The WGS of Solirubrobacter phytolaccae KCTC 29190.</title>
        <authorList>
            <person name="Jiang Z."/>
        </authorList>
    </citation>
    <scope>NUCLEOTIDE SEQUENCE</scope>
    <source>
        <strain evidence="2">KCTC 29190</strain>
    </source>
</reference>
<protein>
    <submittedName>
        <fullName evidence="2">Uncharacterized protein</fullName>
    </submittedName>
</protein>
<feature type="chain" id="PRO_5040819117" evidence="1">
    <location>
        <begin position="21"/>
        <end position="129"/>
    </location>
</feature>
<organism evidence="2 3">
    <name type="scientific">Solirubrobacter phytolaccae</name>
    <dbReference type="NCBI Taxonomy" id="1404360"/>
    <lineage>
        <taxon>Bacteria</taxon>
        <taxon>Bacillati</taxon>
        <taxon>Actinomycetota</taxon>
        <taxon>Thermoleophilia</taxon>
        <taxon>Solirubrobacterales</taxon>
        <taxon>Solirubrobacteraceae</taxon>
        <taxon>Solirubrobacter</taxon>
    </lineage>
</organism>
<name>A0A9X3NDI7_9ACTN</name>
<evidence type="ECO:0000313" key="2">
    <source>
        <dbReference type="EMBL" id="MDA0184478.1"/>
    </source>
</evidence>
<evidence type="ECO:0000256" key="1">
    <source>
        <dbReference type="SAM" id="SignalP"/>
    </source>
</evidence>
<dbReference type="Proteomes" id="UP001147653">
    <property type="component" value="Unassembled WGS sequence"/>
</dbReference>
<dbReference type="RefSeq" id="WP_270028932.1">
    <property type="nucleotide sequence ID" value="NZ_JAPDDP010000077.1"/>
</dbReference>
<keyword evidence="1" id="KW-0732">Signal</keyword>
<evidence type="ECO:0000313" key="3">
    <source>
        <dbReference type="Proteomes" id="UP001147653"/>
    </source>
</evidence>
<comment type="caution">
    <text evidence="2">The sequence shown here is derived from an EMBL/GenBank/DDBJ whole genome shotgun (WGS) entry which is preliminary data.</text>
</comment>